<keyword evidence="1" id="KW-0934">Plastid</keyword>
<accession>A0A2P0QHS0</accession>
<reference evidence="1" key="1">
    <citation type="submission" date="2017-03" db="EMBL/GenBank/DDBJ databases">
        <title>Chloroplast genome evolution in siphonous green algae.</title>
        <authorList>
            <person name="Cremen M.C."/>
            <person name="Marcelino V.R."/>
            <person name="Verbruggen H."/>
        </authorList>
    </citation>
    <scope>NUCLEOTIDE SEQUENCE</scope>
</reference>
<keyword evidence="1" id="KW-0150">Chloroplast</keyword>
<organism evidence="1">
    <name type="scientific">Rhipilia penicilloides</name>
    <dbReference type="NCBI Taxonomy" id="1979422"/>
    <lineage>
        <taxon>Eukaryota</taxon>
        <taxon>Viridiplantae</taxon>
        <taxon>Chlorophyta</taxon>
        <taxon>core chlorophytes</taxon>
        <taxon>Ulvophyceae</taxon>
        <taxon>TCBD clade</taxon>
        <taxon>Bryopsidales</taxon>
        <taxon>Halimedineae</taxon>
        <taxon>Halimedaceae</taxon>
        <taxon>Rhipileae</taxon>
        <taxon>Rhipilia</taxon>
    </lineage>
</organism>
<dbReference type="RefSeq" id="YP_009472620.1">
    <property type="nucleotide sequence ID" value="NC_037365.1"/>
</dbReference>
<evidence type="ECO:0000313" key="1">
    <source>
        <dbReference type="EMBL" id="ARO74303.1"/>
    </source>
</evidence>
<name>A0A2P0QHS0_9CHLO</name>
<gene>
    <name evidence="1" type="primary">orf99</name>
</gene>
<geneLocation type="chloroplast" evidence="1"/>
<dbReference type="GeneID" id="37277725"/>
<proteinExistence type="predicted"/>
<protein>
    <submittedName>
        <fullName evidence="1">Uncharacterized protein</fullName>
    </submittedName>
</protein>
<dbReference type="AlphaFoldDB" id="A0A2P0QHS0"/>
<sequence>MKENSYRCLSFSIFEIILSEDAWWLDPTVTHSEGKFKLSENTTKILLVTSQSMMFEGPSSKAISLRGAPSSNPNRFRQRFEQLFQTSAASCFIVSIIRS</sequence>
<dbReference type="EMBL" id="KY819065">
    <property type="protein sequence ID" value="ARO74303.1"/>
    <property type="molecule type" value="Genomic_DNA"/>
</dbReference>